<dbReference type="PANTHER" id="PTHR35517">
    <property type="entry name" value="PROTEIN ARGININE N-METHYLTRANSFERASE SFM1"/>
    <property type="match status" value="1"/>
</dbReference>
<dbReference type="Pfam" id="PF04252">
    <property type="entry name" value="SFM1-like"/>
    <property type="match status" value="1"/>
</dbReference>
<keyword evidence="2" id="KW-1185">Reference proteome</keyword>
<dbReference type="STRING" id="289078.A0A2X0KFQ8"/>
<protein>
    <submittedName>
        <fullName evidence="1">BZ3500_MvSof-1268-A1-R1_Chr2-1g04290 protein</fullName>
    </submittedName>
</protein>
<organism evidence="1 2">
    <name type="scientific">Microbotryum saponariae</name>
    <dbReference type="NCBI Taxonomy" id="289078"/>
    <lineage>
        <taxon>Eukaryota</taxon>
        <taxon>Fungi</taxon>
        <taxon>Dikarya</taxon>
        <taxon>Basidiomycota</taxon>
        <taxon>Pucciniomycotina</taxon>
        <taxon>Microbotryomycetes</taxon>
        <taxon>Microbotryales</taxon>
        <taxon>Microbotryaceae</taxon>
        <taxon>Microbotryum</taxon>
    </lineage>
</organism>
<name>A0A2X0KFQ8_9BASI</name>
<reference evidence="2" key="1">
    <citation type="submission" date="2016-10" db="EMBL/GenBank/DDBJ databases">
        <authorList>
            <person name="Jeantristanb JTB J.-T."/>
            <person name="Ricardo R."/>
        </authorList>
    </citation>
    <scope>NUCLEOTIDE SEQUENCE [LARGE SCALE GENOMIC DNA]</scope>
</reference>
<dbReference type="GO" id="GO:0035241">
    <property type="term" value="F:protein-arginine omega-N monomethyltransferase activity"/>
    <property type="evidence" value="ECO:0007669"/>
    <property type="project" value="TreeGrafter"/>
</dbReference>
<dbReference type="InterPro" id="IPR007364">
    <property type="entry name" value="SFM1-like"/>
</dbReference>
<gene>
    <name evidence="1" type="ORF">BZ3500_MVSOF-1268-A1-R1_CHR2-1G04290</name>
</gene>
<dbReference type="EMBL" id="FMWP01000012">
    <property type="protein sequence ID" value="SCZ88255.1"/>
    <property type="molecule type" value="Genomic_DNA"/>
</dbReference>
<dbReference type="CDD" id="cd18090">
    <property type="entry name" value="Arginine_MT_Sfm1"/>
    <property type="match status" value="1"/>
</dbReference>
<dbReference type="PANTHER" id="PTHR35517:SF1">
    <property type="entry name" value="PROTEIN ARGININE N-METHYLTRANSFERASE SFM1"/>
    <property type="match status" value="1"/>
</dbReference>
<dbReference type="AlphaFoldDB" id="A0A2X0KFQ8"/>
<dbReference type="Proteomes" id="UP000249723">
    <property type="component" value="Unassembled WGS sequence"/>
</dbReference>
<dbReference type="OrthoDB" id="373498at2759"/>
<sequence length="222" mass="24866">MPTYVIEHMESDESDGSFPPWVSLEYSQMLHLASPSQVIFSSLSPQSVSSLGGLLESRGASRASYRAETSSILELMKAEGVDLSKVCLLDPKAQKEVSVEDREEFDWFLFGGILGDDPPRDRTGELRKLGFPTRHLGPVQMTTDTALGVTKIVVQDQIPLDKIPFVNHPTIRFDEIESVEMPFRYVADAQGEPILPKGMRELLREDMDKGFDNFDDDEEPSK</sequence>
<accession>A0A2X0KFQ8</accession>
<proteinExistence type="predicted"/>
<evidence type="ECO:0000313" key="1">
    <source>
        <dbReference type="EMBL" id="SCZ88255.1"/>
    </source>
</evidence>
<evidence type="ECO:0000313" key="2">
    <source>
        <dbReference type="Proteomes" id="UP000249723"/>
    </source>
</evidence>